<dbReference type="Pfam" id="PF12704">
    <property type="entry name" value="MacB_PCD"/>
    <property type="match status" value="2"/>
</dbReference>
<feature type="transmembrane region" description="Helical" evidence="6">
    <location>
        <begin position="723"/>
        <end position="739"/>
    </location>
</feature>
<evidence type="ECO:0000256" key="6">
    <source>
        <dbReference type="SAM" id="Phobius"/>
    </source>
</evidence>
<feature type="domain" description="ABC3 transporter permease C-terminal" evidence="7">
    <location>
        <begin position="289"/>
        <end position="402"/>
    </location>
</feature>
<dbReference type="PANTHER" id="PTHR30572:SF18">
    <property type="entry name" value="ABC-TYPE MACROLIDE FAMILY EXPORT SYSTEM PERMEASE COMPONENT 2"/>
    <property type="match status" value="1"/>
</dbReference>
<keyword evidence="2" id="KW-1003">Cell membrane</keyword>
<dbReference type="InterPro" id="IPR050250">
    <property type="entry name" value="Macrolide_Exporter_MacB"/>
</dbReference>
<evidence type="ECO:0000256" key="5">
    <source>
        <dbReference type="ARBA" id="ARBA00023136"/>
    </source>
</evidence>
<dbReference type="PROSITE" id="PS51257">
    <property type="entry name" value="PROKAR_LIPOPROTEIN"/>
    <property type="match status" value="1"/>
</dbReference>
<feature type="transmembrane region" description="Helical" evidence="6">
    <location>
        <begin position="339"/>
        <end position="357"/>
    </location>
</feature>
<sequence>MLYNYFKMAWRSLLNDRQFAIINLLGLSISLACALLIWLWTVDELAVDHFHTADKRLYQVMQNIRHGNGIETTPNTPGPLAAALKAEFPEVEEAATVMTPSWFSARAGIANGDLRMKANAQFASAGFFRMFSYPVLSGDTARLFSDTRTIAISDELAARLFPGVDPVGRSADFQLDEFSGNYVVAAVFAQTQAANSQPFDILLGFESFLEKRAGLREWGNSDPATYVLLRKDADVAAFKNKLEHFFQDRKQNEGSTLFARPFADRYLYGQYENGVRQGGRIAYVRLFTLIAVFILFVACINFMNLSTARAARRMKETGIRKAAGATRGHLVLQHLGESMLMSGCAGMLALLFIWLLLPAFNQFSGKSLALQPELPLVLTMLAIILVTGLLAGSYPAWYISRFRPVAALKGSFKAGNGEAWVRKGLVVFQFALSVAAICAVLVIYRQVSYIQHKHLGYDRSHIIHFEIPLEMEPAKLAAAESFVGALRQLPGVTDASSYGHNLLGKHGEVGDMQWPGKPSGKGVNLANLEVGFRFLQTTGIQLKAGRYFSESAGAQQEIIFNETAIRQMGLQDPIGKTVRLWDQDRRIVGIAADFNFESLYNNVGPCFFQTYPVMPNIIVKLGNGDPSNALANIRQTFDQFFKGHVFEFIYMDDEYQAMYAAEHQVAVLSRYFTALAVLISCLGLFGLAAFTAQKRRKEIGIRKVLGATVGGVVLLLWRDFLKLLLLAALIAFPLVWYVMRGWLDDFAYRVCFGADVFLIAGGTMAAITLLTISYQSIKAALANPVQSLKQ</sequence>
<organism evidence="9 10">
    <name type="scientific">Chitinophaga caseinilytica</name>
    <dbReference type="NCBI Taxonomy" id="2267521"/>
    <lineage>
        <taxon>Bacteria</taxon>
        <taxon>Pseudomonadati</taxon>
        <taxon>Bacteroidota</taxon>
        <taxon>Chitinophagia</taxon>
        <taxon>Chitinophagales</taxon>
        <taxon>Chitinophagaceae</taxon>
        <taxon>Chitinophaga</taxon>
    </lineage>
</organism>
<dbReference type="InterPro" id="IPR003838">
    <property type="entry name" value="ABC3_permease_C"/>
</dbReference>
<accession>A0ABZ2Z1H0</accession>
<evidence type="ECO:0000259" key="8">
    <source>
        <dbReference type="Pfam" id="PF12704"/>
    </source>
</evidence>
<protein>
    <submittedName>
        <fullName evidence="9">ABC transporter permease</fullName>
    </submittedName>
</protein>
<keyword evidence="5 6" id="KW-0472">Membrane</keyword>
<feature type="transmembrane region" description="Helical" evidence="6">
    <location>
        <begin position="746"/>
        <end position="774"/>
    </location>
</feature>
<feature type="domain" description="MacB-like periplasmic core" evidence="8">
    <location>
        <begin position="21"/>
        <end position="243"/>
    </location>
</feature>
<evidence type="ECO:0000313" key="10">
    <source>
        <dbReference type="Proteomes" id="UP001449657"/>
    </source>
</evidence>
<dbReference type="Pfam" id="PF02687">
    <property type="entry name" value="FtsX"/>
    <property type="match status" value="2"/>
</dbReference>
<evidence type="ECO:0000256" key="3">
    <source>
        <dbReference type="ARBA" id="ARBA00022692"/>
    </source>
</evidence>
<keyword evidence="3 6" id="KW-0812">Transmembrane</keyword>
<evidence type="ECO:0000313" key="9">
    <source>
        <dbReference type="EMBL" id="WZN45305.1"/>
    </source>
</evidence>
<dbReference type="EMBL" id="CP150096">
    <property type="protein sequence ID" value="WZN45305.1"/>
    <property type="molecule type" value="Genomic_DNA"/>
</dbReference>
<keyword evidence="4 6" id="KW-1133">Transmembrane helix</keyword>
<keyword evidence="10" id="KW-1185">Reference proteome</keyword>
<evidence type="ECO:0000256" key="2">
    <source>
        <dbReference type="ARBA" id="ARBA00022475"/>
    </source>
</evidence>
<name>A0ABZ2Z1H0_9BACT</name>
<evidence type="ECO:0000256" key="4">
    <source>
        <dbReference type="ARBA" id="ARBA00022989"/>
    </source>
</evidence>
<evidence type="ECO:0000256" key="1">
    <source>
        <dbReference type="ARBA" id="ARBA00004651"/>
    </source>
</evidence>
<evidence type="ECO:0000259" key="7">
    <source>
        <dbReference type="Pfam" id="PF02687"/>
    </source>
</evidence>
<feature type="transmembrane region" description="Helical" evidence="6">
    <location>
        <begin position="21"/>
        <end position="40"/>
    </location>
</feature>
<reference evidence="9 10" key="1">
    <citation type="submission" date="2024-03" db="EMBL/GenBank/DDBJ databases">
        <title>Chitinophaga caseinilytica sp. nov., a casein hydrolysing bacterium isolated from forest soil.</title>
        <authorList>
            <person name="Lee D.S."/>
            <person name="Han D.M."/>
            <person name="Baek J.H."/>
            <person name="Choi D.G."/>
            <person name="Jeon J.H."/>
            <person name="Jeon C.O."/>
        </authorList>
    </citation>
    <scope>NUCLEOTIDE SEQUENCE [LARGE SCALE GENOMIC DNA]</scope>
    <source>
        <strain evidence="9 10">KACC 19118</strain>
    </source>
</reference>
<feature type="transmembrane region" description="Helical" evidence="6">
    <location>
        <begin position="282"/>
        <end position="305"/>
    </location>
</feature>
<dbReference type="Proteomes" id="UP001449657">
    <property type="component" value="Chromosome"/>
</dbReference>
<dbReference type="PANTHER" id="PTHR30572">
    <property type="entry name" value="MEMBRANE COMPONENT OF TRANSPORTER-RELATED"/>
    <property type="match status" value="1"/>
</dbReference>
<dbReference type="InterPro" id="IPR025857">
    <property type="entry name" value="MacB_PCD"/>
</dbReference>
<feature type="transmembrane region" description="Helical" evidence="6">
    <location>
        <begin position="377"/>
        <end position="399"/>
    </location>
</feature>
<dbReference type="RefSeq" id="WP_341840058.1">
    <property type="nucleotide sequence ID" value="NZ_CP149792.1"/>
</dbReference>
<feature type="transmembrane region" description="Helical" evidence="6">
    <location>
        <begin position="420"/>
        <end position="444"/>
    </location>
</feature>
<gene>
    <name evidence="9" type="ORF">WJU22_20610</name>
</gene>
<comment type="subcellular location">
    <subcellularLocation>
        <location evidence="1">Cell membrane</location>
        <topology evidence="1">Multi-pass membrane protein</topology>
    </subcellularLocation>
</comment>
<feature type="domain" description="MacB-like periplasmic core" evidence="8">
    <location>
        <begin position="431"/>
        <end position="629"/>
    </location>
</feature>
<proteinExistence type="predicted"/>
<feature type="domain" description="ABC3 transporter permease C-terminal" evidence="7">
    <location>
        <begin position="672"/>
        <end position="781"/>
    </location>
</feature>
<feature type="transmembrane region" description="Helical" evidence="6">
    <location>
        <begin position="671"/>
        <end position="692"/>
    </location>
</feature>